<organism evidence="1">
    <name type="scientific">Picea glauca</name>
    <name type="common">White spruce</name>
    <name type="synonym">Pinus glauca</name>
    <dbReference type="NCBI Taxonomy" id="3330"/>
    <lineage>
        <taxon>Eukaryota</taxon>
        <taxon>Viridiplantae</taxon>
        <taxon>Streptophyta</taxon>
        <taxon>Embryophyta</taxon>
        <taxon>Tracheophyta</taxon>
        <taxon>Spermatophyta</taxon>
        <taxon>Pinopsida</taxon>
        <taxon>Pinidae</taxon>
        <taxon>Conifers I</taxon>
        <taxon>Pinales</taxon>
        <taxon>Pinaceae</taxon>
        <taxon>Picea</taxon>
    </lineage>
</organism>
<gene>
    <name evidence="1" type="ORF">ABT39_MTgene518</name>
</gene>
<comment type="caution">
    <text evidence="1">The sequence shown here is derived from an EMBL/GenBank/DDBJ whole genome shotgun (WGS) entry which is preliminary data.</text>
</comment>
<evidence type="ECO:0000313" key="1">
    <source>
        <dbReference type="EMBL" id="KUM50674.1"/>
    </source>
</evidence>
<protein>
    <submittedName>
        <fullName evidence="1">Uncharacterized protein</fullName>
    </submittedName>
</protein>
<dbReference type="AlphaFoldDB" id="A0A101M3Z9"/>
<proteinExistence type="predicted"/>
<reference evidence="1" key="1">
    <citation type="journal article" date="2015" name="Genome Biol. Evol.">
        <title>Organellar Genomes of White Spruce (Picea glauca): Assembly and Annotation.</title>
        <authorList>
            <person name="Jackman S.D."/>
            <person name="Warren R.L."/>
            <person name="Gibb E.A."/>
            <person name="Vandervalk B.P."/>
            <person name="Mohamadi H."/>
            <person name="Chu J."/>
            <person name="Raymond A."/>
            <person name="Pleasance S."/>
            <person name="Coope R."/>
            <person name="Wildung M.R."/>
            <person name="Ritland C.E."/>
            <person name="Bousquet J."/>
            <person name="Jones S.J."/>
            <person name="Bohlmann J."/>
            <person name="Birol I."/>
        </authorList>
    </citation>
    <scope>NUCLEOTIDE SEQUENCE [LARGE SCALE GENOMIC DNA]</scope>
    <source>
        <tissue evidence="1">Flushing bud</tissue>
    </source>
</reference>
<accession>A0A101M3Z9</accession>
<sequence length="58" mass="6799">MLGCIIYIYKYLFAFMTGAGKYRSSSEGLTREPQRYTFRLQKDLSWSSIYQVILSVFA</sequence>
<dbReference type="EMBL" id="LKAM01000001">
    <property type="protein sequence ID" value="KUM50674.1"/>
    <property type="molecule type" value="Genomic_DNA"/>
</dbReference>
<name>A0A101M3Z9_PICGL</name>
<geneLocation type="mitochondrion" evidence="1"/>
<keyword evidence="1" id="KW-0496">Mitochondrion</keyword>